<dbReference type="Gene3D" id="1.20.5.170">
    <property type="match status" value="1"/>
</dbReference>
<dbReference type="PANTHER" id="PTHR24111:SF0">
    <property type="entry name" value="LEUCINE-RICH REPEAT-CONTAINING PROTEIN"/>
    <property type="match status" value="1"/>
</dbReference>
<dbReference type="PANTHER" id="PTHR24111">
    <property type="entry name" value="LEUCINE-RICH REPEAT-CONTAINING PROTEIN 34"/>
    <property type="match status" value="1"/>
</dbReference>
<feature type="compositionally biased region" description="Basic and acidic residues" evidence="3">
    <location>
        <begin position="107"/>
        <end position="143"/>
    </location>
</feature>
<keyword evidence="2" id="KW-0175">Coiled coil</keyword>
<feature type="compositionally biased region" description="Basic and acidic residues" evidence="3">
    <location>
        <begin position="177"/>
        <end position="199"/>
    </location>
</feature>
<dbReference type="Proteomes" id="UP000266841">
    <property type="component" value="Unassembled WGS sequence"/>
</dbReference>
<dbReference type="InterPro" id="IPR052201">
    <property type="entry name" value="LRR-containing_regulator"/>
</dbReference>
<protein>
    <submittedName>
        <fullName evidence="4">Uncharacterized protein</fullName>
    </submittedName>
</protein>
<comment type="caution">
    <text evidence="4">The sequence shown here is derived from an EMBL/GenBank/DDBJ whole genome shotgun (WGS) entry which is preliminary data.</text>
</comment>
<dbReference type="SUPFAM" id="SSF52047">
    <property type="entry name" value="RNI-like"/>
    <property type="match status" value="1"/>
</dbReference>
<feature type="region of interest" description="Disordered" evidence="3">
    <location>
        <begin position="88"/>
        <end position="143"/>
    </location>
</feature>
<keyword evidence="5" id="KW-1185">Reference proteome</keyword>
<feature type="region of interest" description="Disordered" evidence="3">
    <location>
        <begin position="165"/>
        <end position="202"/>
    </location>
</feature>
<name>K0TDK0_THAOC</name>
<evidence type="ECO:0000313" key="4">
    <source>
        <dbReference type="EMBL" id="EJK76748.1"/>
    </source>
</evidence>
<dbReference type="InterPro" id="IPR032675">
    <property type="entry name" value="LRR_dom_sf"/>
</dbReference>
<dbReference type="EMBL" id="AGNL01001752">
    <property type="protein sequence ID" value="EJK76748.1"/>
    <property type="molecule type" value="Genomic_DNA"/>
</dbReference>
<dbReference type="Gene3D" id="3.80.10.10">
    <property type="entry name" value="Ribonuclease Inhibitor"/>
    <property type="match status" value="1"/>
</dbReference>
<evidence type="ECO:0000256" key="1">
    <source>
        <dbReference type="ARBA" id="ARBA00022737"/>
    </source>
</evidence>
<accession>K0TDK0</accession>
<evidence type="ECO:0000256" key="3">
    <source>
        <dbReference type="SAM" id="MobiDB-lite"/>
    </source>
</evidence>
<reference evidence="4 5" key="1">
    <citation type="journal article" date="2012" name="Genome Biol.">
        <title>Genome and low-iron response of an oceanic diatom adapted to chronic iron limitation.</title>
        <authorList>
            <person name="Lommer M."/>
            <person name="Specht M."/>
            <person name="Roy A.S."/>
            <person name="Kraemer L."/>
            <person name="Andreson R."/>
            <person name="Gutowska M.A."/>
            <person name="Wolf J."/>
            <person name="Bergner S.V."/>
            <person name="Schilhabel M.B."/>
            <person name="Klostermeier U.C."/>
            <person name="Beiko R.G."/>
            <person name="Rosenstiel P."/>
            <person name="Hippler M."/>
            <person name="Laroche J."/>
        </authorList>
    </citation>
    <scope>NUCLEOTIDE SEQUENCE [LARGE SCALE GENOMIC DNA]</scope>
    <source>
        <strain evidence="4 5">CCMP1005</strain>
    </source>
</reference>
<proteinExistence type="predicted"/>
<organism evidence="4 5">
    <name type="scientific">Thalassiosira oceanica</name>
    <name type="common">Marine diatom</name>
    <dbReference type="NCBI Taxonomy" id="159749"/>
    <lineage>
        <taxon>Eukaryota</taxon>
        <taxon>Sar</taxon>
        <taxon>Stramenopiles</taxon>
        <taxon>Ochrophyta</taxon>
        <taxon>Bacillariophyta</taxon>
        <taxon>Coscinodiscophyceae</taxon>
        <taxon>Thalassiosirophycidae</taxon>
        <taxon>Thalassiosirales</taxon>
        <taxon>Thalassiosiraceae</taxon>
        <taxon>Thalassiosira</taxon>
    </lineage>
</organism>
<dbReference type="SMART" id="SM00368">
    <property type="entry name" value="LRR_RI"/>
    <property type="match status" value="2"/>
</dbReference>
<feature type="coiled-coil region" evidence="2">
    <location>
        <begin position="211"/>
        <end position="262"/>
    </location>
</feature>
<sequence>MNPLCLSITSCTHDGTPAQPASFLHASLTLTLTHRKNHSTVHNKLVLTHGEGSEGLTHNDLTLRNARLPGHAQHTDTVQRMDTQQMDGRHATNGHATDGHATNGHATDGHATDGHATDGHATDGHATDGHATDGHAAEGHATDGHATEGHAAAVQTPTVHAVLARAAASPNGEKEEDLQMNKRTREEEPGRGNSADDHQLPSADDGLAAILAQMQGRLDSVESELSHLRREVTSLKSETSSLRTENSELRSATGRLDELNASLRQKVRSLSTALTVASRNYEHRIPFLHVGHWIERGYDENQAEDMQTFQETLKENALALRAEETIDEVVIGVTELSWFQILEYDESLLPQIKEVLDGLHMHDGSGVFDLAIRNIELPDSLLVPLSAALGSQFEGLIMENNLSYADDAVRVRRVVEFVIDTIGYNTRLDRLQWLNNEVTWSEIAPLLDAVIRHPSILTFWISGSCEEDTGYNVLRRLLTSDNQWEELHFRSNDIITQGRTHIPDAIASNLMLVALDLKDNHLNDQDAIAIAEALGRNTILQRITLSGNDITNVGWRALQRAVCDPSSLASIAASNNLCKVDGDELSRLLDGILVSNLVCHVRINVCSKMYTLFLRRHMEGSNAYHLSQEFGSGREMALAPVVLGAVIGSLKVGFESMEFMTEEMDKAELLPVEPVSILYELLKTWKMPELYE</sequence>
<keyword evidence="1" id="KW-0677">Repeat</keyword>
<gene>
    <name evidence="4" type="ORF">THAOC_01473</name>
</gene>
<dbReference type="OrthoDB" id="120976at2759"/>
<evidence type="ECO:0000256" key="2">
    <source>
        <dbReference type="SAM" id="Coils"/>
    </source>
</evidence>
<evidence type="ECO:0000313" key="5">
    <source>
        <dbReference type="Proteomes" id="UP000266841"/>
    </source>
</evidence>
<dbReference type="AlphaFoldDB" id="K0TDK0"/>